<organism evidence="1 2">
    <name type="scientific">Brachionus plicatilis</name>
    <name type="common">Marine rotifer</name>
    <name type="synonym">Brachionus muelleri</name>
    <dbReference type="NCBI Taxonomy" id="10195"/>
    <lineage>
        <taxon>Eukaryota</taxon>
        <taxon>Metazoa</taxon>
        <taxon>Spiralia</taxon>
        <taxon>Gnathifera</taxon>
        <taxon>Rotifera</taxon>
        <taxon>Eurotatoria</taxon>
        <taxon>Monogononta</taxon>
        <taxon>Pseudotrocha</taxon>
        <taxon>Ploima</taxon>
        <taxon>Brachionidae</taxon>
        <taxon>Brachionus</taxon>
    </lineage>
</organism>
<accession>A0A3M7QJG9</accession>
<evidence type="ECO:0000313" key="2">
    <source>
        <dbReference type="Proteomes" id="UP000276133"/>
    </source>
</evidence>
<reference evidence="1 2" key="1">
    <citation type="journal article" date="2018" name="Sci. Rep.">
        <title>Genomic signatures of local adaptation to the degree of environmental predictability in rotifers.</title>
        <authorList>
            <person name="Franch-Gras L."/>
            <person name="Hahn C."/>
            <person name="Garcia-Roger E.M."/>
            <person name="Carmona M.J."/>
            <person name="Serra M."/>
            <person name="Gomez A."/>
        </authorList>
    </citation>
    <scope>NUCLEOTIDE SEQUENCE [LARGE SCALE GENOMIC DNA]</scope>
    <source>
        <strain evidence="1">HYR1</strain>
    </source>
</reference>
<dbReference type="Proteomes" id="UP000276133">
    <property type="component" value="Unassembled WGS sequence"/>
</dbReference>
<sequence length="64" mass="7254">GLLGGGLIIKLVFGYLNFLNKSTHLDKYFSSELESNSSAKLSLSLILRLIKYFLFKNSYSYTIN</sequence>
<name>A0A3M7QJG9_BRAPC</name>
<proteinExistence type="predicted"/>
<feature type="non-terminal residue" evidence="1">
    <location>
        <position position="1"/>
    </location>
</feature>
<evidence type="ECO:0000313" key="1">
    <source>
        <dbReference type="EMBL" id="RNA11586.1"/>
    </source>
</evidence>
<dbReference type="EMBL" id="REGN01005915">
    <property type="protein sequence ID" value="RNA11586.1"/>
    <property type="molecule type" value="Genomic_DNA"/>
</dbReference>
<protein>
    <submittedName>
        <fullName evidence="1">Uncharacterized protein</fullName>
    </submittedName>
</protein>
<gene>
    <name evidence="1" type="ORF">BpHYR1_006087</name>
</gene>
<keyword evidence="2" id="KW-1185">Reference proteome</keyword>
<comment type="caution">
    <text evidence="1">The sequence shown here is derived from an EMBL/GenBank/DDBJ whole genome shotgun (WGS) entry which is preliminary data.</text>
</comment>
<dbReference type="AlphaFoldDB" id="A0A3M7QJG9"/>